<protein>
    <submittedName>
        <fullName evidence="4">Lrp/AsnC family transcriptional regulator</fullName>
    </submittedName>
</protein>
<gene>
    <name evidence="3" type="ORF">ENU09_02035</name>
    <name evidence="4" type="ORF">ENU20_00315</name>
</gene>
<evidence type="ECO:0000259" key="2">
    <source>
        <dbReference type="Pfam" id="PF01037"/>
    </source>
</evidence>
<dbReference type="EMBL" id="DTBE01000056">
    <property type="protein sequence ID" value="HGQ59483.1"/>
    <property type="molecule type" value="Genomic_DNA"/>
</dbReference>
<dbReference type="EMBL" id="DTBP01000005">
    <property type="protein sequence ID" value="HGQ73512.1"/>
    <property type="molecule type" value="Genomic_DNA"/>
</dbReference>
<evidence type="ECO:0000256" key="1">
    <source>
        <dbReference type="ARBA" id="ARBA00029440"/>
    </source>
</evidence>
<sequence length="82" mass="9344">MLGAKAIVLIQTEVGSENRVLEELVSIPEVREAYIVYGTYDVVVKIEADSLERVRDLITNRIRRLSDIRATVTMIVVEERVK</sequence>
<organism evidence="4">
    <name type="scientific">Staphylothermus marinus</name>
    <dbReference type="NCBI Taxonomy" id="2280"/>
    <lineage>
        <taxon>Archaea</taxon>
        <taxon>Thermoproteota</taxon>
        <taxon>Thermoprotei</taxon>
        <taxon>Desulfurococcales</taxon>
        <taxon>Desulfurococcaceae</taxon>
        <taxon>Staphylothermus</taxon>
    </lineage>
</organism>
<accession>A0A7C4NR05</accession>
<name>A0A7C4NR05_STAMA</name>
<reference evidence="4" key="1">
    <citation type="journal article" date="2020" name="mSystems">
        <title>Genome- and Community-Level Interaction Insights into Carbon Utilization and Element Cycling Functions of Hydrothermarchaeota in Hydrothermal Sediment.</title>
        <authorList>
            <person name="Zhou Z."/>
            <person name="Liu Y."/>
            <person name="Xu W."/>
            <person name="Pan J."/>
            <person name="Luo Z.H."/>
            <person name="Li M."/>
        </authorList>
    </citation>
    <scope>NUCLEOTIDE SEQUENCE [LARGE SCALE GENOMIC DNA]</scope>
    <source>
        <strain evidence="3">SpSt-638</strain>
        <strain evidence="4">SpSt-648</strain>
    </source>
</reference>
<comment type="pathway">
    <text evidence="1">Amino-acid biosynthesis.</text>
</comment>
<evidence type="ECO:0000313" key="4">
    <source>
        <dbReference type="EMBL" id="HGQ73512.1"/>
    </source>
</evidence>
<dbReference type="Gene3D" id="3.30.70.920">
    <property type="match status" value="1"/>
</dbReference>
<comment type="caution">
    <text evidence="4">The sequence shown here is derived from an EMBL/GenBank/DDBJ whole genome shotgun (WGS) entry which is preliminary data.</text>
</comment>
<feature type="domain" description="Transcription regulator AsnC/Lrp ligand binding" evidence="2">
    <location>
        <begin position="8"/>
        <end position="79"/>
    </location>
</feature>
<dbReference type="InterPro" id="IPR019887">
    <property type="entry name" value="Tscrpt_reg_AsnC/Lrp_C"/>
</dbReference>
<dbReference type="InterPro" id="IPR011008">
    <property type="entry name" value="Dimeric_a/b-barrel"/>
</dbReference>
<proteinExistence type="predicted"/>
<dbReference type="Pfam" id="PF01037">
    <property type="entry name" value="AsnC_trans_reg"/>
    <property type="match status" value="1"/>
</dbReference>
<dbReference type="SUPFAM" id="SSF54909">
    <property type="entry name" value="Dimeric alpha+beta barrel"/>
    <property type="match status" value="1"/>
</dbReference>
<evidence type="ECO:0000313" key="3">
    <source>
        <dbReference type="EMBL" id="HGQ59483.1"/>
    </source>
</evidence>
<dbReference type="AlphaFoldDB" id="A0A7C4NR05"/>